<comment type="caution">
    <text evidence="2">The sequence shown here is derived from an EMBL/GenBank/DDBJ whole genome shotgun (WGS) entry which is preliminary data.</text>
</comment>
<reference evidence="2" key="1">
    <citation type="journal article" date="2014" name="Int. J. Syst. Evol. Microbiol.">
        <title>Complete genome sequence of Corynebacterium casei LMG S-19264T (=DSM 44701T), isolated from a smear-ripened cheese.</title>
        <authorList>
            <consortium name="US DOE Joint Genome Institute (JGI-PGF)"/>
            <person name="Walter F."/>
            <person name="Albersmeier A."/>
            <person name="Kalinowski J."/>
            <person name="Ruckert C."/>
        </authorList>
    </citation>
    <scope>NUCLEOTIDE SEQUENCE</scope>
    <source>
        <strain evidence="2">CGMCC 1.15290</strain>
    </source>
</reference>
<dbReference type="EMBL" id="BMIB01000004">
    <property type="protein sequence ID" value="GGH76699.1"/>
    <property type="molecule type" value="Genomic_DNA"/>
</dbReference>
<dbReference type="Proteomes" id="UP000627292">
    <property type="component" value="Unassembled WGS sequence"/>
</dbReference>
<evidence type="ECO:0000256" key="1">
    <source>
        <dbReference type="SAM" id="SignalP"/>
    </source>
</evidence>
<keyword evidence="3" id="KW-1185">Reference proteome</keyword>
<accession>A0A917MZQ9</accession>
<feature type="chain" id="PRO_5036733464" evidence="1">
    <location>
        <begin position="21"/>
        <end position="180"/>
    </location>
</feature>
<gene>
    <name evidence="2" type="ORF">GCM10011379_41930</name>
</gene>
<dbReference type="RefSeq" id="WP_188956019.1">
    <property type="nucleotide sequence ID" value="NZ_BMIB01000004.1"/>
</dbReference>
<protein>
    <submittedName>
        <fullName evidence="2">Uncharacterized protein</fullName>
    </submittedName>
</protein>
<name>A0A917MZQ9_9BACT</name>
<evidence type="ECO:0000313" key="3">
    <source>
        <dbReference type="Proteomes" id="UP000627292"/>
    </source>
</evidence>
<organism evidence="2 3">
    <name type="scientific">Filimonas zeae</name>
    <dbReference type="NCBI Taxonomy" id="1737353"/>
    <lineage>
        <taxon>Bacteria</taxon>
        <taxon>Pseudomonadati</taxon>
        <taxon>Bacteroidota</taxon>
        <taxon>Chitinophagia</taxon>
        <taxon>Chitinophagales</taxon>
        <taxon>Chitinophagaceae</taxon>
        <taxon>Filimonas</taxon>
    </lineage>
</organism>
<keyword evidence="1" id="KW-0732">Signal</keyword>
<reference evidence="2" key="2">
    <citation type="submission" date="2020-09" db="EMBL/GenBank/DDBJ databases">
        <authorList>
            <person name="Sun Q."/>
            <person name="Zhou Y."/>
        </authorList>
    </citation>
    <scope>NUCLEOTIDE SEQUENCE</scope>
    <source>
        <strain evidence="2">CGMCC 1.15290</strain>
    </source>
</reference>
<evidence type="ECO:0000313" key="2">
    <source>
        <dbReference type="EMBL" id="GGH76699.1"/>
    </source>
</evidence>
<sequence length="180" mass="20832">MKTRILFLLIFCLHISFVNGQIDDNWKEITLCDSSVRIKVPEAWKAKSPYRQYPSYEIKHNMEVGLPQSNTSLKVDVFDSASRITVFIDNETLEYHRTAQTKTIGKLDSLKKEVVVRNGIDVAMLKYVYYDKKRIPRYGMIVLFRRDSSSYYELKLSCGSLSVHEGKELAEIIIGSLRLN</sequence>
<dbReference type="AlphaFoldDB" id="A0A917MZQ9"/>
<feature type="signal peptide" evidence="1">
    <location>
        <begin position="1"/>
        <end position="20"/>
    </location>
</feature>
<proteinExistence type="predicted"/>